<sequence>MATVTENQHAALLARHRAVLPDWLATYYAKPIELTHGAGRHVWDAEGNRYLDFFGGILTTMTAHALPEVTAAITEQAGKILHSSTLYLSRQAVELAERIARLSGIPDARVFFTTSGTEANDTALLLATSYRRSNQVLALRNSYHGRSFSAIGITGNASWSPTSLSPLQTLYVHGGVRTRGPYAHLSDAEFIAACVADLEDVLGQAGGQVAALIAEPVQGVGGFTSGPDGLLAAFKEVLDRHGILWITDEVQAGWGRTGDHFWGWQAHGQAGPPDILTFAKGIGNGMSMGGVVARAEVMNCLTANSISTFGGSPITTAAALANLGHLLDHDLQGNARRVGGLLRSRLESLAASLSIVREVRGRGLMLGVELVEPGTDIPSATAAGLVLEAAREHGLLIGKGGRAGNALRIAPPLSLTVAEAEEGATALGAALKEAQAALESAGAGGADSAAQGGTPA</sequence>
<dbReference type="PANTHER" id="PTHR45688">
    <property type="match status" value="1"/>
</dbReference>
<evidence type="ECO:0000313" key="9">
    <source>
        <dbReference type="EMBL" id="MBM9507029.1"/>
    </source>
</evidence>
<evidence type="ECO:0000256" key="6">
    <source>
        <dbReference type="ARBA" id="ARBA00022679"/>
    </source>
</evidence>
<evidence type="ECO:0000256" key="1">
    <source>
        <dbReference type="ARBA" id="ARBA00001933"/>
    </source>
</evidence>
<dbReference type="PIRSF" id="PIRSF000521">
    <property type="entry name" value="Transaminase_4ab_Lys_Orn"/>
    <property type="match status" value="1"/>
</dbReference>
<comment type="caution">
    <text evidence="9">The sequence shown here is derived from an EMBL/GenBank/DDBJ whole genome shotgun (WGS) entry which is preliminary data.</text>
</comment>
<dbReference type="CDD" id="cd00610">
    <property type="entry name" value="OAT_like"/>
    <property type="match status" value="1"/>
</dbReference>
<dbReference type="InterPro" id="IPR015424">
    <property type="entry name" value="PyrdxlP-dep_Trfase"/>
</dbReference>
<evidence type="ECO:0000256" key="2">
    <source>
        <dbReference type="ARBA" id="ARBA00008954"/>
    </source>
</evidence>
<evidence type="ECO:0000256" key="3">
    <source>
        <dbReference type="ARBA" id="ARBA00011881"/>
    </source>
</evidence>
<dbReference type="Proteomes" id="UP000749040">
    <property type="component" value="Unassembled WGS sequence"/>
</dbReference>
<dbReference type="InterPro" id="IPR005814">
    <property type="entry name" value="Aminotrans_3"/>
</dbReference>
<dbReference type="SUPFAM" id="SSF53383">
    <property type="entry name" value="PLP-dependent transferases"/>
    <property type="match status" value="1"/>
</dbReference>
<keyword evidence="6" id="KW-0808">Transferase</keyword>
<gene>
    <name evidence="9" type="ORF">ITX44_21340</name>
</gene>
<dbReference type="GO" id="GO:0008483">
    <property type="term" value="F:transaminase activity"/>
    <property type="evidence" value="ECO:0007669"/>
    <property type="project" value="UniProtKB-KW"/>
</dbReference>
<dbReference type="PANTHER" id="PTHR45688:SF3">
    <property type="entry name" value="ALANINE--GLYOXYLATE AMINOTRANSFERASE 2, MITOCHONDRIAL"/>
    <property type="match status" value="1"/>
</dbReference>
<evidence type="ECO:0000313" key="10">
    <source>
        <dbReference type="Proteomes" id="UP000749040"/>
    </source>
</evidence>
<evidence type="ECO:0000256" key="4">
    <source>
        <dbReference type="ARBA" id="ARBA00013049"/>
    </source>
</evidence>
<dbReference type="InterPro" id="IPR015421">
    <property type="entry name" value="PyrdxlP-dep_Trfase_major"/>
</dbReference>
<comment type="cofactor">
    <cofactor evidence="1">
        <name>pyridoxal 5'-phosphate</name>
        <dbReference type="ChEBI" id="CHEBI:597326"/>
    </cofactor>
</comment>
<evidence type="ECO:0000256" key="5">
    <source>
        <dbReference type="ARBA" id="ARBA00022576"/>
    </source>
</evidence>
<comment type="similarity">
    <text evidence="2 8">Belongs to the class-III pyridoxal-phosphate-dependent aminotransferase family.</text>
</comment>
<organism evidence="9 10">
    <name type="scientific">Actinacidiphila acididurans</name>
    <dbReference type="NCBI Taxonomy" id="2784346"/>
    <lineage>
        <taxon>Bacteria</taxon>
        <taxon>Bacillati</taxon>
        <taxon>Actinomycetota</taxon>
        <taxon>Actinomycetes</taxon>
        <taxon>Kitasatosporales</taxon>
        <taxon>Streptomycetaceae</taxon>
        <taxon>Actinacidiphila</taxon>
    </lineage>
</organism>
<dbReference type="InterPro" id="IPR015422">
    <property type="entry name" value="PyrdxlP-dep_Trfase_small"/>
</dbReference>
<protein>
    <recommendedName>
        <fullName evidence="4">alanine--glyoxylate transaminase</fullName>
        <ecNumber evidence="4">2.6.1.44</ecNumber>
    </recommendedName>
</protein>
<keyword evidence="5 9" id="KW-0032">Aminotransferase</keyword>
<proteinExistence type="inferred from homology"/>
<dbReference type="RefSeq" id="WP_205358887.1">
    <property type="nucleotide sequence ID" value="NZ_JADKYB010000011.1"/>
</dbReference>
<evidence type="ECO:0000256" key="8">
    <source>
        <dbReference type="RuleBase" id="RU003560"/>
    </source>
</evidence>
<dbReference type="Gene3D" id="3.40.640.10">
    <property type="entry name" value="Type I PLP-dependent aspartate aminotransferase-like (Major domain)"/>
    <property type="match status" value="1"/>
</dbReference>
<keyword evidence="7 8" id="KW-0663">Pyridoxal phosphate</keyword>
<accession>A0ABS2TUL8</accession>
<dbReference type="Gene3D" id="3.90.1150.10">
    <property type="entry name" value="Aspartate Aminotransferase, domain 1"/>
    <property type="match status" value="1"/>
</dbReference>
<reference evidence="9 10" key="1">
    <citation type="submission" date="2021-01" db="EMBL/GenBank/DDBJ databases">
        <title>Streptomyces acididurans sp. nov., isolated from a peat swamp forest soil.</title>
        <authorList>
            <person name="Chantavorakit T."/>
            <person name="Duangmal K."/>
        </authorList>
    </citation>
    <scope>NUCLEOTIDE SEQUENCE [LARGE SCALE GENOMIC DNA]</scope>
    <source>
        <strain evidence="9 10">KK5PA1</strain>
    </source>
</reference>
<comment type="subunit">
    <text evidence="3">Homotetramer.</text>
</comment>
<dbReference type="Pfam" id="PF00202">
    <property type="entry name" value="Aminotran_3"/>
    <property type="match status" value="1"/>
</dbReference>
<dbReference type="EC" id="2.6.1.44" evidence="4"/>
<name>A0ABS2TUL8_9ACTN</name>
<keyword evidence="10" id="KW-1185">Reference proteome</keyword>
<dbReference type="EMBL" id="JADKYB010000011">
    <property type="protein sequence ID" value="MBM9507029.1"/>
    <property type="molecule type" value="Genomic_DNA"/>
</dbReference>
<evidence type="ECO:0000256" key="7">
    <source>
        <dbReference type="ARBA" id="ARBA00022898"/>
    </source>
</evidence>